<reference evidence="3" key="1">
    <citation type="journal article" date="2015" name="Int. J. Syst. Evol. Microbiol.">
        <title>Rhizobium alvei sp. nov., isolated from a freshwater river.</title>
        <authorList>
            <person name="Sheu S.Y."/>
            <person name="Huang H.W."/>
            <person name="Young C.C."/>
            <person name="Chen W.M."/>
        </authorList>
    </citation>
    <scope>NUCLEOTIDE SEQUENCE</scope>
    <source>
        <strain evidence="3">TNR-22</strain>
    </source>
</reference>
<feature type="transmembrane region" description="Helical" evidence="2">
    <location>
        <begin position="76"/>
        <end position="102"/>
    </location>
</feature>
<sequence length="172" mass="19046">MPLPILPLLFLLFPILEIFGFIYVGQWLGAFRTVGLVLLSMVLGLLVLRVGGLSSVRRIRQSLNRGETGGAEIADSLFIAIAGILLIIPGFISDFVGLCLLLPPVRALLRRSIRRHVKVSASYSARGFRQPRRSGPDDVIDLTEEDYQRTSEPTGPDRQLRDDGEPRDPRGL</sequence>
<dbReference type="Proteomes" id="UP001174932">
    <property type="component" value="Unassembled WGS sequence"/>
</dbReference>
<comment type="caution">
    <text evidence="3">The sequence shown here is derived from an EMBL/GenBank/DDBJ whole genome shotgun (WGS) entry which is preliminary data.</text>
</comment>
<feature type="compositionally biased region" description="Basic and acidic residues" evidence="1">
    <location>
        <begin position="158"/>
        <end position="172"/>
    </location>
</feature>
<keyword evidence="2" id="KW-1133">Transmembrane helix</keyword>
<dbReference type="PANTHER" id="PTHR35335:SF1">
    <property type="entry name" value="UPF0716 PROTEIN FXSA"/>
    <property type="match status" value="1"/>
</dbReference>
<evidence type="ECO:0000313" key="4">
    <source>
        <dbReference type="Proteomes" id="UP001174932"/>
    </source>
</evidence>
<gene>
    <name evidence="3" type="ORF">Q4481_12190</name>
</gene>
<dbReference type="RefSeq" id="WP_304376651.1">
    <property type="nucleotide sequence ID" value="NZ_JAUOZU010000008.1"/>
</dbReference>
<evidence type="ECO:0000256" key="2">
    <source>
        <dbReference type="SAM" id="Phobius"/>
    </source>
</evidence>
<feature type="region of interest" description="Disordered" evidence="1">
    <location>
        <begin position="128"/>
        <end position="172"/>
    </location>
</feature>
<keyword evidence="2" id="KW-0472">Membrane</keyword>
<reference evidence="3" key="2">
    <citation type="submission" date="2023-07" db="EMBL/GenBank/DDBJ databases">
        <authorList>
            <person name="Shen H."/>
        </authorList>
    </citation>
    <scope>NUCLEOTIDE SEQUENCE</scope>
    <source>
        <strain evidence="3">TNR-22</strain>
    </source>
</reference>
<evidence type="ECO:0000256" key="1">
    <source>
        <dbReference type="SAM" id="MobiDB-lite"/>
    </source>
</evidence>
<dbReference type="EMBL" id="JAUOZU010000008">
    <property type="protein sequence ID" value="MDO6964718.1"/>
    <property type="molecule type" value="Genomic_DNA"/>
</dbReference>
<evidence type="ECO:0000313" key="3">
    <source>
        <dbReference type="EMBL" id="MDO6964718.1"/>
    </source>
</evidence>
<accession>A0ABT8YMY5</accession>
<dbReference type="NCBIfam" id="NF008528">
    <property type="entry name" value="PRK11463.1-2"/>
    <property type="match status" value="1"/>
</dbReference>
<name>A0ABT8YMY5_9HYPH</name>
<feature type="transmembrane region" description="Helical" evidence="2">
    <location>
        <begin position="36"/>
        <end position="56"/>
    </location>
</feature>
<keyword evidence="4" id="KW-1185">Reference proteome</keyword>
<proteinExistence type="predicted"/>
<organism evidence="3 4">
    <name type="scientific">Rhizobium alvei</name>
    <dbReference type="NCBI Taxonomy" id="1132659"/>
    <lineage>
        <taxon>Bacteria</taxon>
        <taxon>Pseudomonadati</taxon>
        <taxon>Pseudomonadota</taxon>
        <taxon>Alphaproteobacteria</taxon>
        <taxon>Hyphomicrobiales</taxon>
        <taxon>Rhizobiaceae</taxon>
        <taxon>Rhizobium/Agrobacterium group</taxon>
        <taxon>Rhizobium</taxon>
    </lineage>
</organism>
<dbReference type="Pfam" id="PF04186">
    <property type="entry name" value="FxsA"/>
    <property type="match status" value="1"/>
</dbReference>
<protein>
    <submittedName>
        <fullName evidence="3">FxsA family protein</fullName>
    </submittedName>
</protein>
<dbReference type="PANTHER" id="PTHR35335">
    <property type="entry name" value="UPF0716 PROTEIN FXSA"/>
    <property type="match status" value="1"/>
</dbReference>
<keyword evidence="2" id="KW-0812">Transmembrane</keyword>
<feature type="transmembrane region" description="Helical" evidence="2">
    <location>
        <begin position="6"/>
        <end position="24"/>
    </location>
</feature>
<dbReference type="InterPro" id="IPR007313">
    <property type="entry name" value="FxsA"/>
</dbReference>